<evidence type="ECO:0000313" key="2">
    <source>
        <dbReference type="EMBL" id="CTQ74590.1"/>
    </source>
</evidence>
<dbReference type="PANTHER" id="PTHR35006:SF1">
    <property type="entry name" value="BLL2941 PROTEIN"/>
    <property type="match status" value="1"/>
</dbReference>
<dbReference type="PROSITE" id="PS51819">
    <property type="entry name" value="VOC"/>
    <property type="match status" value="1"/>
</dbReference>
<proteinExistence type="predicted"/>
<dbReference type="CDD" id="cd07262">
    <property type="entry name" value="VOC_like"/>
    <property type="match status" value="1"/>
</dbReference>
<dbReference type="Proteomes" id="UP000053235">
    <property type="component" value="Unassembled WGS sequence"/>
</dbReference>
<dbReference type="RefSeq" id="WP_055673215.1">
    <property type="nucleotide sequence ID" value="NZ_CXWD01000017.1"/>
</dbReference>
<dbReference type="Pfam" id="PF00903">
    <property type="entry name" value="Glyoxalase"/>
    <property type="match status" value="1"/>
</dbReference>
<accession>A0A0M7AK37</accession>
<dbReference type="InterPro" id="IPR037523">
    <property type="entry name" value="VOC_core"/>
</dbReference>
<evidence type="ECO:0000259" key="1">
    <source>
        <dbReference type="PROSITE" id="PS51819"/>
    </source>
</evidence>
<dbReference type="InterPro" id="IPR029068">
    <property type="entry name" value="Glyas_Bleomycin-R_OHBP_Dase"/>
</dbReference>
<dbReference type="OrthoDB" id="9807407at2"/>
<evidence type="ECO:0000313" key="3">
    <source>
        <dbReference type="Proteomes" id="UP000053235"/>
    </source>
</evidence>
<dbReference type="EMBL" id="CXWD01000017">
    <property type="protein sequence ID" value="CTQ74590.1"/>
    <property type="molecule type" value="Genomic_DNA"/>
</dbReference>
<protein>
    <submittedName>
        <fullName evidence="2">Putative enzyme related to lactoylglutathione lyase</fullName>
    </submittedName>
</protein>
<name>A0A0M7AK37_9HYPH</name>
<feature type="domain" description="VOC" evidence="1">
    <location>
        <begin position="1"/>
        <end position="123"/>
    </location>
</feature>
<organism evidence="2 3">
    <name type="scientific">Roseibium alexandrii</name>
    <dbReference type="NCBI Taxonomy" id="388408"/>
    <lineage>
        <taxon>Bacteria</taxon>
        <taxon>Pseudomonadati</taxon>
        <taxon>Pseudomonadota</taxon>
        <taxon>Alphaproteobacteria</taxon>
        <taxon>Hyphomicrobiales</taxon>
        <taxon>Stappiaceae</taxon>
        <taxon>Roseibium</taxon>
    </lineage>
</organism>
<gene>
    <name evidence="2" type="ORF">LAX5112_03913</name>
</gene>
<dbReference type="AlphaFoldDB" id="A0A0M7AK37"/>
<dbReference type="STRING" id="388408.LAX5112_03913"/>
<dbReference type="SUPFAM" id="SSF54593">
    <property type="entry name" value="Glyoxalase/Bleomycin resistance protein/Dihydroxybiphenyl dioxygenase"/>
    <property type="match status" value="1"/>
</dbReference>
<keyword evidence="2" id="KW-0456">Lyase</keyword>
<dbReference type="Gene3D" id="3.10.180.10">
    <property type="entry name" value="2,3-Dihydroxybiphenyl 1,2-Dioxygenase, domain 1"/>
    <property type="match status" value="1"/>
</dbReference>
<dbReference type="InterPro" id="IPR004360">
    <property type="entry name" value="Glyas_Fos-R_dOase_dom"/>
</dbReference>
<sequence>MLSGVCIGTNDMAKAAEFYDAVFATIGMTPEFQGEHERGYAETDGRVTVFIVTPYNNKPATFGNGTQFIFHAADKDGVRAFHSAALENGGTDEGAPGPRDYHPDYYGAYIRDPDGNKLHISISLNDK</sequence>
<dbReference type="PANTHER" id="PTHR35006">
    <property type="entry name" value="GLYOXALASE FAMILY PROTEIN (AFU_ORTHOLOGUE AFUA_5G14830)"/>
    <property type="match status" value="1"/>
</dbReference>
<reference evidence="3" key="1">
    <citation type="submission" date="2015-07" db="EMBL/GenBank/DDBJ databases">
        <authorList>
            <person name="Rodrigo-Torres Lidia"/>
            <person name="Arahal R.David."/>
        </authorList>
    </citation>
    <scope>NUCLEOTIDE SEQUENCE [LARGE SCALE GENOMIC DNA]</scope>
    <source>
        <strain evidence="3">CECT 5112</strain>
    </source>
</reference>
<keyword evidence="3" id="KW-1185">Reference proteome</keyword>
<dbReference type="GO" id="GO:0016829">
    <property type="term" value="F:lyase activity"/>
    <property type="evidence" value="ECO:0007669"/>
    <property type="project" value="UniProtKB-KW"/>
</dbReference>